<protein>
    <submittedName>
        <fullName evidence="2">Uncharacterized protein</fullName>
    </submittedName>
</protein>
<accession>A0A0C2MVY3</accession>
<keyword evidence="3" id="KW-1185">Reference proteome</keyword>
<evidence type="ECO:0000313" key="3">
    <source>
        <dbReference type="Proteomes" id="UP000031668"/>
    </source>
</evidence>
<organism evidence="2 3">
    <name type="scientific">Thelohanellus kitauei</name>
    <name type="common">Myxosporean</name>
    <dbReference type="NCBI Taxonomy" id="669202"/>
    <lineage>
        <taxon>Eukaryota</taxon>
        <taxon>Metazoa</taxon>
        <taxon>Cnidaria</taxon>
        <taxon>Myxozoa</taxon>
        <taxon>Myxosporea</taxon>
        <taxon>Bivalvulida</taxon>
        <taxon>Platysporina</taxon>
        <taxon>Myxobolidae</taxon>
        <taxon>Thelohanellus</taxon>
    </lineage>
</organism>
<name>A0A0C2MVY3_THEKT</name>
<sequence length="156" mass="18355">MDLLNRVKKIPDFTQENSECRKTMMQFFSQAQSDEWKIIFALGYILFKANPENSGFVCGCLWGIKEYVKGLKLSNKEESETEYLFISSLMKDIRKFHDVAVEQKNDTILIIISNVLSLFMVVFFDIYINSDHDEDYVFYEELIVICKIKNVQVDEF</sequence>
<dbReference type="EMBL" id="JWZT01003718">
    <property type="protein sequence ID" value="KII65802.1"/>
    <property type="molecule type" value="Genomic_DNA"/>
</dbReference>
<dbReference type="Proteomes" id="UP000031668">
    <property type="component" value="Unassembled WGS sequence"/>
</dbReference>
<keyword evidence="1" id="KW-0472">Membrane</keyword>
<comment type="caution">
    <text evidence="2">The sequence shown here is derived from an EMBL/GenBank/DDBJ whole genome shotgun (WGS) entry which is preliminary data.</text>
</comment>
<dbReference type="AlphaFoldDB" id="A0A0C2MVY3"/>
<evidence type="ECO:0000256" key="1">
    <source>
        <dbReference type="SAM" id="Phobius"/>
    </source>
</evidence>
<gene>
    <name evidence="2" type="ORF">RF11_03850</name>
</gene>
<evidence type="ECO:0000313" key="2">
    <source>
        <dbReference type="EMBL" id="KII65802.1"/>
    </source>
</evidence>
<keyword evidence="1" id="KW-1133">Transmembrane helix</keyword>
<reference evidence="2 3" key="1">
    <citation type="journal article" date="2014" name="Genome Biol. Evol.">
        <title>The genome of the myxosporean Thelohanellus kitauei shows adaptations to nutrient acquisition within its fish host.</title>
        <authorList>
            <person name="Yang Y."/>
            <person name="Xiong J."/>
            <person name="Zhou Z."/>
            <person name="Huo F."/>
            <person name="Miao W."/>
            <person name="Ran C."/>
            <person name="Liu Y."/>
            <person name="Zhang J."/>
            <person name="Feng J."/>
            <person name="Wang M."/>
            <person name="Wang M."/>
            <person name="Wang L."/>
            <person name="Yao B."/>
        </authorList>
    </citation>
    <scope>NUCLEOTIDE SEQUENCE [LARGE SCALE GENOMIC DNA]</scope>
    <source>
        <strain evidence="2">Wuqing</strain>
    </source>
</reference>
<keyword evidence="1" id="KW-0812">Transmembrane</keyword>
<proteinExistence type="predicted"/>
<feature type="transmembrane region" description="Helical" evidence="1">
    <location>
        <begin position="108"/>
        <end position="128"/>
    </location>
</feature>